<accession>A0A5C1EBG9</accession>
<dbReference type="KEGG" id="otr:OTERR_21020"/>
<evidence type="ECO:0000313" key="2">
    <source>
        <dbReference type="Proteomes" id="UP000323671"/>
    </source>
</evidence>
<dbReference type="RefSeq" id="WP_149425743.1">
    <property type="nucleotide sequence ID" value="NZ_CP022579.1"/>
</dbReference>
<sequence length="181" mass="19465">MTAPVEELKVRARLLRKALAAREPAALARAEATARQRRWPTGEGCSLSRCLNLVAVEAGFTHWDHARTVLAGNARPGSDMGRFWYAPACAALLNHWCTSLAEARLALAAAPGRYLLPYGRQFVVVETPFIAALGLDPDDPAWSALERDVAGGYGSAPWRVLAAARLAATRGNTGQAGHRPR</sequence>
<proteinExistence type="predicted"/>
<gene>
    <name evidence="1" type="ORF">OTERR_21020</name>
</gene>
<evidence type="ECO:0000313" key="1">
    <source>
        <dbReference type="EMBL" id="QEL65578.1"/>
    </source>
</evidence>
<keyword evidence="2" id="KW-1185">Reference proteome</keyword>
<reference evidence="1 2" key="1">
    <citation type="submission" date="2017-07" db="EMBL/GenBank/DDBJ databases">
        <title>Complete genome sequence of Oryzomicrobium terrae TPP412.</title>
        <authorList>
            <person name="Chiu L.-W."/>
            <person name="Lo K.-J."/>
            <person name="Tsai Y.-M."/>
            <person name="Lin S.-S."/>
            <person name="Kuo C.-H."/>
            <person name="Liu C.-T."/>
        </authorList>
    </citation>
    <scope>NUCLEOTIDE SEQUENCE [LARGE SCALE GENOMIC DNA]</scope>
    <source>
        <strain evidence="1 2">TPP412</strain>
    </source>
</reference>
<dbReference type="Proteomes" id="UP000323671">
    <property type="component" value="Chromosome"/>
</dbReference>
<organism evidence="1 2">
    <name type="scientific">Oryzomicrobium terrae</name>
    <dbReference type="NCBI Taxonomy" id="1735038"/>
    <lineage>
        <taxon>Bacteria</taxon>
        <taxon>Pseudomonadati</taxon>
        <taxon>Pseudomonadota</taxon>
        <taxon>Betaproteobacteria</taxon>
        <taxon>Rhodocyclales</taxon>
        <taxon>Rhodocyclaceae</taxon>
        <taxon>Oryzomicrobium</taxon>
    </lineage>
</organism>
<protein>
    <submittedName>
        <fullName evidence="1">Uncharacterized protein</fullName>
    </submittedName>
</protein>
<dbReference type="EMBL" id="CP022579">
    <property type="protein sequence ID" value="QEL65578.1"/>
    <property type="molecule type" value="Genomic_DNA"/>
</dbReference>
<name>A0A5C1EBG9_9RHOO</name>
<dbReference type="AlphaFoldDB" id="A0A5C1EBG9"/>